<dbReference type="GO" id="GO:0006281">
    <property type="term" value="P:DNA repair"/>
    <property type="evidence" value="ECO:0007669"/>
    <property type="project" value="UniProtKB-UniRule"/>
</dbReference>
<dbReference type="GeneID" id="38115597"/>
<feature type="domain" description="MMS19 N-terminal" evidence="7">
    <location>
        <begin position="40"/>
        <end position="297"/>
    </location>
</feature>
<dbReference type="InterPro" id="IPR029240">
    <property type="entry name" value="MMS19_N"/>
</dbReference>
<dbReference type="GO" id="GO:0097361">
    <property type="term" value="C:cytosolic [4Fe-4S] assembly targeting complex"/>
    <property type="evidence" value="ECO:0007669"/>
    <property type="project" value="UniProtKB-UniRule"/>
</dbReference>
<dbReference type="GO" id="GO:0016226">
    <property type="term" value="P:iron-sulfur cluster assembly"/>
    <property type="evidence" value="ECO:0007669"/>
    <property type="project" value="UniProtKB-UniRule"/>
</dbReference>
<dbReference type="OrthoDB" id="342900at2759"/>
<reference evidence="8 9" key="1">
    <citation type="journal article" date="2018" name="IMA Fungus">
        <title>IMA Genome-F 9: Draft genome sequence of Annulohypoxylon stygium, Aspergillus mulundensis, Berkeleyomyces basicola (syn. Thielaviopsis basicola), Ceratocystis smalleyi, two Cercospora beticola strains, Coleophoma cylindrospora, Fusarium fracticaudum, Phialophora cf. hyalina, and Morchella septimelata.</title>
        <authorList>
            <person name="Wingfield B.D."/>
            <person name="Bills G.F."/>
            <person name="Dong Y."/>
            <person name="Huang W."/>
            <person name="Nel W.J."/>
            <person name="Swalarsk-Parry B.S."/>
            <person name="Vaghefi N."/>
            <person name="Wilken P.M."/>
            <person name="An Z."/>
            <person name="de Beer Z.W."/>
            <person name="De Vos L."/>
            <person name="Chen L."/>
            <person name="Duong T.A."/>
            <person name="Gao Y."/>
            <person name="Hammerbacher A."/>
            <person name="Kikkert J.R."/>
            <person name="Li Y."/>
            <person name="Li H."/>
            <person name="Li K."/>
            <person name="Li Q."/>
            <person name="Liu X."/>
            <person name="Ma X."/>
            <person name="Naidoo K."/>
            <person name="Pethybridge S.J."/>
            <person name="Sun J."/>
            <person name="Steenkamp E.T."/>
            <person name="van der Nest M.A."/>
            <person name="van Wyk S."/>
            <person name="Wingfield M.J."/>
            <person name="Xiong C."/>
            <person name="Yue Q."/>
            <person name="Zhang X."/>
        </authorList>
    </citation>
    <scope>NUCLEOTIDE SEQUENCE [LARGE SCALE GENOMIC DNA]</scope>
    <source>
        <strain evidence="8 9">DSM 5745</strain>
    </source>
</reference>
<dbReference type="RefSeq" id="XP_026604723.1">
    <property type="nucleotide sequence ID" value="XM_026747243.1"/>
</dbReference>
<evidence type="ECO:0000256" key="5">
    <source>
        <dbReference type="RuleBase" id="RU367072"/>
    </source>
</evidence>
<dbReference type="InterPro" id="IPR016024">
    <property type="entry name" value="ARM-type_fold"/>
</dbReference>
<comment type="function">
    <text evidence="5">Key component of the cytosolic iron-sulfur protein assembly (CIA) complex, a multiprotein complex that mediates the incorporation of iron-sulfur cluster into apoproteins specifically involved in DNA metabolism and genomic integrity. In the CIA complex, MMS19 acts as an adapter between early-acting CIA components and a subset of cellular target iron-sulfur proteins.</text>
</comment>
<dbReference type="EMBL" id="PVWQ01000005">
    <property type="protein sequence ID" value="RDW81670.1"/>
    <property type="molecule type" value="Genomic_DNA"/>
</dbReference>
<dbReference type="FunFam" id="1.25.10.10:FF:000910">
    <property type="entry name" value="DNA repair/transcription protein, putative"/>
    <property type="match status" value="1"/>
</dbReference>
<dbReference type="STRING" id="1810919.A0A3D8S641"/>
<protein>
    <recommendedName>
        <fullName evidence="5">MMS19 nucleotide excision repair protein</fullName>
    </recommendedName>
</protein>
<dbReference type="SUPFAM" id="SSF48371">
    <property type="entry name" value="ARM repeat"/>
    <property type="match status" value="1"/>
</dbReference>
<comment type="caution">
    <text evidence="8">The sequence shown here is derived from an EMBL/GenBank/DDBJ whole genome shotgun (WGS) entry which is preliminary data.</text>
</comment>
<dbReference type="Gene3D" id="1.25.10.10">
    <property type="entry name" value="Leucine-rich Repeat Variant"/>
    <property type="match status" value="3"/>
</dbReference>
<name>A0A3D8S641_9EURO</name>
<evidence type="ECO:0000256" key="2">
    <source>
        <dbReference type="ARBA" id="ARBA00009340"/>
    </source>
</evidence>
<dbReference type="InterPro" id="IPR011989">
    <property type="entry name" value="ARM-like"/>
</dbReference>
<evidence type="ECO:0000313" key="8">
    <source>
        <dbReference type="EMBL" id="RDW81670.1"/>
    </source>
</evidence>
<keyword evidence="3" id="KW-0677">Repeat</keyword>
<sequence length="1064" mass="117379">MSALQTFMLVVDHDKQEARQIAERIAQDVESKKTTLVEIVQSLGDYVNDEDPLLRGKAVSYLSAVIKALPPKFLTRQQVQVLTTFFCDRIEDAGAVAGLETLQKLDRFTKEMAEELAIALFENFNTLQSRAQSQRFQVYQLLNELMSNHRSVLHNMGDTSLVGTVDLMTGEKDPRNLMLVFSILKVIMVEWDISRHVELLFDSVYNYFPITFKPPPNDPYGITAQDLKDRLQDCISSTSHFAPHSIPALLDKLDSTSQNVKKDALNALIACINSYNPDTVSTHSITIWETLKFEILNAQEEFLSDLSLKALHDIAKRLSEGVAQIHDQLPLAQYLRPITKECNEQLREPQQKQAKPAQNILKAVSEASAASFTLIVQVVVAPLLTLYQGADGITKQRALLETLTLLFESAITVFGEWTTRSPEIPDENPLVEFKDQFSDIFGQALMGTVKEEVSFRISALKGFLRLSALRGYFHESEIGLFVQYLNEILLKEESEGRDDLKKEAITALAEISKHQPQLIMDITFPAFVATLPDSDEGTDTSYLSTLETLAQISVEKAIFETLVRRLLTKLSLLLQKEQPGSAAYPKAILLTIFYVMNQRKLEGDPNLEMYYDKIVVTLCQAAAATASGKSMSNILSDPTVLDILGRLCNLIVRSLPRAKQDEVTNNIYTLFASADDFQPVPLSQSPSDDRRRTMILSTFLLAGLPADSTLPHSAANMADLLADLVKLSIAETSPPTQLAILRHIALLVNKFLPKSDLGVANTLLNSLLPTDSTPASETTPETIKTVFWLSKALILRLAPTTTQILASLLSLLSSPSEQTSTTASRGFAILLKDDDILSPTNGANIRLLSKQRVFTTLIPLISSKIREINIQNSDAATTPKEHDHIKPAHLAALSGILSTISPTLVMPELPTLLPLLLQSLDLQAATRDSFAVRAATLQTLSVIIRENGVGVIEECGHVQSLVTRLLKTAEHNRSASASGGGAVNAPRLRVDALRCLYLLAQPPSAENAPAVARAGKLSPFLPVRSQVLRALRFVLDDPKRDVRKAAVDARGAWLRSIEDTEDDD</sequence>
<keyword evidence="9" id="KW-1185">Reference proteome</keyword>
<organism evidence="8 9">
    <name type="scientific">Aspergillus mulundensis</name>
    <dbReference type="NCBI Taxonomy" id="1810919"/>
    <lineage>
        <taxon>Eukaryota</taxon>
        <taxon>Fungi</taxon>
        <taxon>Dikarya</taxon>
        <taxon>Ascomycota</taxon>
        <taxon>Pezizomycotina</taxon>
        <taxon>Eurotiomycetes</taxon>
        <taxon>Eurotiomycetidae</taxon>
        <taxon>Eurotiales</taxon>
        <taxon>Aspergillaceae</taxon>
        <taxon>Aspergillus</taxon>
        <taxon>Aspergillus subgen. Nidulantes</taxon>
    </lineage>
</organism>
<evidence type="ECO:0000256" key="4">
    <source>
        <dbReference type="ARBA" id="ARBA00023242"/>
    </source>
</evidence>
<comment type="subcellular location">
    <subcellularLocation>
        <location evidence="1 5">Nucleus</location>
    </subcellularLocation>
</comment>
<keyword evidence="4 5" id="KW-0539">Nucleus</keyword>
<evidence type="ECO:0000259" key="7">
    <source>
        <dbReference type="Pfam" id="PF14500"/>
    </source>
</evidence>
<evidence type="ECO:0000256" key="3">
    <source>
        <dbReference type="ARBA" id="ARBA00022737"/>
    </source>
</evidence>
<evidence type="ECO:0000313" key="9">
    <source>
        <dbReference type="Proteomes" id="UP000256690"/>
    </source>
</evidence>
<accession>A0A3D8S641</accession>
<dbReference type="InterPro" id="IPR039920">
    <property type="entry name" value="MMS19"/>
</dbReference>
<dbReference type="AlphaFoldDB" id="A0A3D8S641"/>
<gene>
    <name evidence="8" type="ORF">DSM5745_05227</name>
</gene>
<dbReference type="Proteomes" id="UP000256690">
    <property type="component" value="Unassembled WGS sequence"/>
</dbReference>
<dbReference type="Pfam" id="PF14500">
    <property type="entry name" value="MMS19_N"/>
    <property type="match status" value="1"/>
</dbReference>
<feature type="domain" description="MMS19 C-terminal" evidence="6">
    <location>
        <begin position="545"/>
        <end position="1000"/>
    </location>
</feature>
<proteinExistence type="inferred from homology"/>
<dbReference type="PANTHER" id="PTHR12891">
    <property type="entry name" value="DNA REPAIR/TRANSCRIPTION PROTEIN MET18/MMS19"/>
    <property type="match status" value="1"/>
</dbReference>
<dbReference type="PANTHER" id="PTHR12891:SF0">
    <property type="entry name" value="MMS19 NUCLEOTIDE EXCISION REPAIR PROTEIN HOMOLOG"/>
    <property type="match status" value="1"/>
</dbReference>
<dbReference type="GO" id="GO:0051604">
    <property type="term" value="P:protein maturation"/>
    <property type="evidence" value="ECO:0007669"/>
    <property type="project" value="UniProtKB-UniRule"/>
</dbReference>
<evidence type="ECO:0000256" key="1">
    <source>
        <dbReference type="ARBA" id="ARBA00004123"/>
    </source>
</evidence>
<evidence type="ECO:0000259" key="6">
    <source>
        <dbReference type="Pfam" id="PF12460"/>
    </source>
</evidence>
<dbReference type="GO" id="GO:0005634">
    <property type="term" value="C:nucleus"/>
    <property type="evidence" value="ECO:0007669"/>
    <property type="project" value="UniProtKB-SubCell"/>
</dbReference>
<dbReference type="InterPro" id="IPR024687">
    <property type="entry name" value="MMS19_C"/>
</dbReference>
<keyword evidence="5" id="KW-0234">DNA repair</keyword>
<dbReference type="Pfam" id="PF12460">
    <property type="entry name" value="MMS19_C"/>
    <property type="match status" value="1"/>
</dbReference>
<keyword evidence="5" id="KW-0227">DNA damage</keyword>
<comment type="similarity">
    <text evidence="2 5">Belongs to the MET18/MMS19 family.</text>
</comment>